<dbReference type="Gene3D" id="3.40.50.11010">
    <property type="match status" value="1"/>
</dbReference>
<dbReference type="CDD" id="cd04186">
    <property type="entry name" value="GT_2_like_c"/>
    <property type="match status" value="1"/>
</dbReference>
<dbReference type="EMBL" id="CP046640">
    <property type="protein sequence ID" value="QTL99485.1"/>
    <property type="molecule type" value="Genomic_DNA"/>
</dbReference>
<dbReference type="SUPFAM" id="SSF53756">
    <property type="entry name" value="UDP-Glycosyltransferase/glycogen phosphorylase"/>
    <property type="match status" value="1"/>
</dbReference>
<dbReference type="PANTHER" id="PTHR43179:SF7">
    <property type="entry name" value="RHAMNOSYLTRANSFERASE WBBL"/>
    <property type="match status" value="1"/>
</dbReference>
<evidence type="ECO:0000313" key="3">
    <source>
        <dbReference type="EMBL" id="QTL99485.1"/>
    </source>
</evidence>
<dbReference type="PANTHER" id="PTHR43179">
    <property type="entry name" value="RHAMNOSYLTRANSFERASE WBBL"/>
    <property type="match status" value="1"/>
</dbReference>
<dbReference type="KEGG" id="ifn:GM661_16785"/>
<proteinExistence type="predicted"/>
<feature type="domain" description="Glycosyl transferase family 1" evidence="1">
    <location>
        <begin position="772"/>
        <end position="928"/>
    </location>
</feature>
<dbReference type="SUPFAM" id="SSF53448">
    <property type="entry name" value="Nucleotide-diphospho-sugar transferases"/>
    <property type="match status" value="1"/>
</dbReference>
<dbReference type="InterPro" id="IPR001296">
    <property type="entry name" value="Glyco_trans_1"/>
</dbReference>
<organism evidence="3 4">
    <name type="scientific">Iocasia fonsfrigidae</name>
    <dbReference type="NCBI Taxonomy" id="2682810"/>
    <lineage>
        <taxon>Bacteria</taxon>
        <taxon>Bacillati</taxon>
        <taxon>Bacillota</taxon>
        <taxon>Clostridia</taxon>
        <taxon>Halanaerobiales</taxon>
        <taxon>Halanaerobiaceae</taxon>
        <taxon>Iocasia</taxon>
    </lineage>
</organism>
<dbReference type="Pfam" id="PF00535">
    <property type="entry name" value="Glycos_transf_2"/>
    <property type="match status" value="1"/>
</dbReference>
<reference evidence="3" key="1">
    <citation type="submission" date="2019-12" db="EMBL/GenBank/DDBJ databases">
        <authorList>
            <person name="zhang j."/>
            <person name="sun C.M."/>
        </authorList>
    </citation>
    <scope>NUCLEOTIDE SEQUENCE</scope>
    <source>
        <strain evidence="3">NS-1</strain>
    </source>
</reference>
<feature type="domain" description="Glycosyltransferase 2-like" evidence="2">
    <location>
        <begin position="339"/>
        <end position="448"/>
    </location>
</feature>
<gene>
    <name evidence="3" type="ORF">GM661_16785</name>
</gene>
<dbReference type="GO" id="GO:0016757">
    <property type="term" value="F:glycosyltransferase activity"/>
    <property type="evidence" value="ECO:0007669"/>
    <property type="project" value="InterPro"/>
</dbReference>
<protein>
    <submittedName>
        <fullName evidence="3">Glycosyltransferase</fullName>
    </submittedName>
</protein>
<dbReference type="AlphaFoldDB" id="A0A8A7KHC6"/>
<dbReference type="Pfam" id="PF00534">
    <property type="entry name" value="Glycos_transf_1"/>
    <property type="match status" value="1"/>
</dbReference>
<keyword evidence="4" id="KW-1185">Reference proteome</keyword>
<name>A0A8A7KHC6_9FIRM</name>
<dbReference type="InterPro" id="IPR029044">
    <property type="entry name" value="Nucleotide-diphossugar_trans"/>
</dbReference>
<dbReference type="Gene3D" id="3.90.550.10">
    <property type="entry name" value="Spore Coat Polysaccharide Biosynthesis Protein SpsA, Chain A"/>
    <property type="match status" value="1"/>
</dbReference>
<accession>A0A8A7KHC6</accession>
<sequence length="1010" mass="115600">MSSEELSGGNSMQVIFIISEQDNIMIIKSLFEIARWLKENKNIKVLMYIPEIKNYNILPKASIEIHWLTNRFSASEIPEADIILSTQLDLLRQLSLLSRGELVYLNNTGKKQEISAGIRVIGFNSLKPGIPDRLYLQEDKKRDKIVVAGDSLDKKGLSKIISALEIAASSITHDGVVILNSPEKYFFDTEINYYYEDIDHKPIIGLLSRGFYLIYLGRNEFPLLPLWSMAAGVLTISINLSERKWGYPLELSKYTPLELALIIIRSYKMGQWRNSLLVEAERLVKEYKLNKVGEDWAGYFEDVLQGVNPAADSKEVDKQHKYKSQMNYSKRLTKNPVDLIIVNYNTLDYLKKCLVSIKSKTREDYNIIVVDNGSSDGSIEYLKKQEDILLIENKENLGYARACNQGIIAGSAEYIVLLNSDIEVTTCWLGKMIKVAAGDDVAVVGPKLINQEGLIVGAGVDSLRDDFKPRGWKELDRPGVYDQQEDLLSVGGACYLIKRDLLPVLGLFDEGYFFYFEELDYSLRAREKGYRVVYCPQARVIHHHEGSLKSGNKNNKLKKDRYFSAGRKRFKSKWGEVIAGSEKRHQKRKIMVAGLIPWDFRQQRPQHLMRNLTQLGYEILYLNPVCGSGETIEVEENIHIYSPHGYGTVLYNLEHNKRDRLGQEINSLLRELNFENCIVLLNAPYWTPLLQFWEYSLLIYDCIDNYTEFEDLVHHEAVIKKAEQKLLNLADLVLTSSTGLYEEKKAVNDNTYLVPNGVDTRYFNYNYKPAIKPNDIPDSRKIIGYYGAISSWFDVELVKSLAASLPEVAVVLIGEVSTDISHLSNLSNVSLLGEKSYHLLADYLYYFDLAIIPFIKNSLTLMSDPVKLYEYLAAGKPVLTTELPEVKKFEKLITIAKDKTDFISQAADLINNDVSEDNREDRHKLIKNKTWLRRAEKINSLIYFAYYDLYPQEEELEDIIEGDKGSLSVELPEDELLSDNLVKIEEPVIKKNSKNWLSILKEWLTGESSE</sequence>
<evidence type="ECO:0000313" key="4">
    <source>
        <dbReference type="Proteomes" id="UP000665020"/>
    </source>
</evidence>
<dbReference type="Proteomes" id="UP000665020">
    <property type="component" value="Chromosome"/>
</dbReference>
<evidence type="ECO:0000259" key="1">
    <source>
        <dbReference type="Pfam" id="PF00534"/>
    </source>
</evidence>
<dbReference type="InterPro" id="IPR001173">
    <property type="entry name" value="Glyco_trans_2-like"/>
</dbReference>
<dbReference type="Gene3D" id="3.40.50.2000">
    <property type="entry name" value="Glycogen Phosphorylase B"/>
    <property type="match status" value="1"/>
</dbReference>
<evidence type="ECO:0000259" key="2">
    <source>
        <dbReference type="Pfam" id="PF00535"/>
    </source>
</evidence>